<dbReference type="AlphaFoldDB" id="A0A1B2M1C0"/>
<dbReference type="RefSeq" id="WP_067556501.1">
    <property type="nucleotide sequence ID" value="NZ_CP016895.1"/>
</dbReference>
<gene>
    <name evidence="2" type="ORF">BFG52_11960</name>
</gene>
<protein>
    <recommendedName>
        <fullName evidence="4">DUF541 domain-containing protein</fullName>
    </recommendedName>
</protein>
<dbReference type="PANTHER" id="PTHR34387:SF1">
    <property type="entry name" value="PERIPLASMIC IMMUNOGENIC PROTEIN"/>
    <property type="match status" value="1"/>
</dbReference>
<dbReference type="Proteomes" id="UP000093391">
    <property type="component" value="Chromosome"/>
</dbReference>
<evidence type="ECO:0000313" key="3">
    <source>
        <dbReference type="Proteomes" id="UP000093391"/>
    </source>
</evidence>
<dbReference type="GO" id="GO:0006974">
    <property type="term" value="P:DNA damage response"/>
    <property type="evidence" value="ECO:0007669"/>
    <property type="project" value="TreeGrafter"/>
</dbReference>
<name>A0A1B2M1C0_9GAMM</name>
<dbReference type="STRING" id="1789224.BFG52_11960"/>
<proteinExistence type="predicted"/>
<feature type="chain" id="PRO_5008539940" description="DUF541 domain-containing protein" evidence="1">
    <location>
        <begin position="29"/>
        <end position="241"/>
    </location>
</feature>
<dbReference type="InterPro" id="IPR052022">
    <property type="entry name" value="26kDa_periplasmic_antigen"/>
</dbReference>
<feature type="signal peptide" evidence="1">
    <location>
        <begin position="1"/>
        <end position="28"/>
    </location>
</feature>
<dbReference type="KEGG" id="ala:BFG52_11960"/>
<accession>A0A1B2M1C0</accession>
<dbReference type="Pfam" id="PF04402">
    <property type="entry name" value="SIMPL"/>
    <property type="match status" value="1"/>
</dbReference>
<dbReference type="Gene3D" id="3.30.110.170">
    <property type="entry name" value="Protein of unknown function (DUF541), domain 1"/>
    <property type="match status" value="1"/>
</dbReference>
<keyword evidence="1" id="KW-0732">Signal</keyword>
<evidence type="ECO:0000313" key="2">
    <source>
        <dbReference type="EMBL" id="AOA58994.1"/>
    </source>
</evidence>
<reference evidence="2 3" key="1">
    <citation type="submission" date="2016-08" db="EMBL/GenBank/DDBJ databases">
        <authorList>
            <person name="Seilhamer J.J."/>
        </authorList>
    </citation>
    <scope>NUCLEOTIDE SEQUENCE [LARGE SCALE GENOMIC DNA]</scope>
    <source>
        <strain evidence="2 3">BRTC-1</strain>
    </source>
</reference>
<keyword evidence="3" id="KW-1185">Reference proteome</keyword>
<dbReference type="InterPro" id="IPR007497">
    <property type="entry name" value="SIMPL/DUF541"/>
</dbReference>
<dbReference type="OrthoDB" id="7062395at2"/>
<organism evidence="2 3">
    <name type="scientific">Acinetobacter larvae</name>
    <dbReference type="NCBI Taxonomy" id="1789224"/>
    <lineage>
        <taxon>Bacteria</taxon>
        <taxon>Pseudomonadati</taxon>
        <taxon>Pseudomonadota</taxon>
        <taxon>Gammaproteobacteria</taxon>
        <taxon>Moraxellales</taxon>
        <taxon>Moraxellaceae</taxon>
        <taxon>Acinetobacter</taxon>
    </lineage>
</organism>
<evidence type="ECO:0008006" key="4">
    <source>
        <dbReference type="Google" id="ProtNLM"/>
    </source>
</evidence>
<sequence>MNLKTFSAAILGCSSVLLGMTLCNQAIAQNVEPLQYNVVNIQAEAARQVSNDEMHATLYIEKNHKQPAELSNQINQLMNQAMTLAKKYPQVKVKTGSQNTYPIYDNDNRKLREWRGRAEVKIESTDFKAASQLINELQQNFQTQSINFSVSDAQRSKIENELMIEASKSFQQRAQMLAQAWNKAGYSLVTLNVNTNNAYYPQPRMMAAMAKFEAADAGAAQDVSAGESKITVNASGSIQLK</sequence>
<evidence type="ECO:0000256" key="1">
    <source>
        <dbReference type="SAM" id="SignalP"/>
    </source>
</evidence>
<dbReference type="PANTHER" id="PTHR34387">
    <property type="entry name" value="SLR1258 PROTEIN"/>
    <property type="match status" value="1"/>
</dbReference>
<dbReference type="EMBL" id="CP016895">
    <property type="protein sequence ID" value="AOA58994.1"/>
    <property type="molecule type" value="Genomic_DNA"/>
</dbReference>
<dbReference type="Gene3D" id="3.30.70.2970">
    <property type="entry name" value="Protein of unknown function (DUF541), domain 2"/>
    <property type="match status" value="1"/>
</dbReference>